<proteinExistence type="predicted"/>
<sequence>MLHSVYPVPLLQYCLRFSVCLHCRLIFGGVMEDRKSGAVCF</sequence>
<dbReference type="AlphaFoldDB" id="A0A0E9VY63"/>
<accession>A0A0E9VY63</accession>
<evidence type="ECO:0000313" key="1">
    <source>
        <dbReference type="EMBL" id="JAH82203.1"/>
    </source>
</evidence>
<reference evidence="1" key="1">
    <citation type="submission" date="2014-11" db="EMBL/GenBank/DDBJ databases">
        <authorList>
            <person name="Amaro Gonzalez C."/>
        </authorList>
    </citation>
    <scope>NUCLEOTIDE SEQUENCE</scope>
</reference>
<name>A0A0E9VY63_ANGAN</name>
<reference evidence="1" key="2">
    <citation type="journal article" date="2015" name="Fish Shellfish Immunol.">
        <title>Early steps in the European eel (Anguilla anguilla)-Vibrio vulnificus interaction in the gills: Role of the RtxA13 toxin.</title>
        <authorList>
            <person name="Callol A."/>
            <person name="Pajuelo D."/>
            <person name="Ebbesson L."/>
            <person name="Teles M."/>
            <person name="MacKenzie S."/>
            <person name="Amaro C."/>
        </authorList>
    </citation>
    <scope>NUCLEOTIDE SEQUENCE</scope>
</reference>
<organism evidence="1">
    <name type="scientific">Anguilla anguilla</name>
    <name type="common">European freshwater eel</name>
    <name type="synonym">Muraena anguilla</name>
    <dbReference type="NCBI Taxonomy" id="7936"/>
    <lineage>
        <taxon>Eukaryota</taxon>
        <taxon>Metazoa</taxon>
        <taxon>Chordata</taxon>
        <taxon>Craniata</taxon>
        <taxon>Vertebrata</taxon>
        <taxon>Euteleostomi</taxon>
        <taxon>Actinopterygii</taxon>
        <taxon>Neopterygii</taxon>
        <taxon>Teleostei</taxon>
        <taxon>Anguilliformes</taxon>
        <taxon>Anguillidae</taxon>
        <taxon>Anguilla</taxon>
    </lineage>
</organism>
<protein>
    <submittedName>
        <fullName evidence="1">Uncharacterized protein</fullName>
    </submittedName>
</protein>
<dbReference type="EMBL" id="GBXM01026374">
    <property type="protein sequence ID" value="JAH82203.1"/>
    <property type="molecule type" value="Transcribed_RNA"/>
</dbReference>